<dbReference type="CDD" id="cd00397">
    <property type="entry name" value="DNA_BRE_C"/>
    <property type="match status" value="1"/>
</dbReference>
<dbReference type="GO" id="GO:0006310">
    <property type="term" value="P:DNA recombination"/>
    <property type="evidence" value="ECO:0007669"/>
    <property type="project" value="UniProtKB-KW"/>
</dbReference>
<feature type="domain" description="Tyr recombinase" evidence="2">
    <location>
        <begin position="1"/>
        <end position="155"/>
    </location>
</feature>
<dbReference type="RefSeq" id="WP_023395952.1">
    <property type="nucleotide sequence ID" value="NZ_ASGZ01000069.1"/>
</dbReference>
<gene>
    <name evidence="3" type="ORF">K933_16927</name>
</gene>
<dbReference type="EMBL" id="ASGZ01000069">
    <property type="protein sequence ID" value="ESP86872.1"/>
    <property type="molecule type" value="Genomic_DNA"/>
</dbReference>
<comment type="caution">
    <text evidence="3">The sequence shown here is derived from an EMBL/GenBank/DDBJ whole genome shotgun (WGS) entry which is preliminary data.</text>
</comment>
<reference evidence="3 4" key="1">
    <citation type="journal article" date="2013" name="Genome Announc.">
        <title>Draft Genome Sequence of 'Candidatus Halobonum tyrrellensis' Strain G22, Isolated from the Hypersaline Waters of Lake Tyrrell, Australia.</title>
        <authorList>
            <person name="Ugalde J.A."/>
            <person name="Narasingarao P."/>
            <person name="Kuo S."/>
            <person name="Podell S."/>
            <person name="Allen E.E."/>
        </authorList>
    </citation>
    <scope>NUCLEOTIDE SEQUENCE [LARGE SCALE GENOMIC DNA]</scope>
    <source>
        <strain evidence="3 4">G22</strain>
    </source>
</reference>
<dbReference type="GO" id="GO:0015074">
    <property type="term" value="P:DNA integration"/>
    <property type="evidence" value="ECO:0007669"/>
    <property type="project" value="InterPro"/>
</dbReference>
<name>V4IUK9_9EURY</name>
<dbReference type="OrthoDB" id="216982at2157"/>
<keyword evidence="1" id="KW-0233">DNA recombination</keyword>
<sequence length="160" mass="17760">GLGLRCGLRSAEIVAVTPADVVDGPAGTMLRVREDAAKGDKYRETPVPPNLATTIRTVDDVREEPSDAPLVDASTRTVRRWVKQYAERAAAEYDDDGWLDLSAHDFRRTWATLLAGAAEVDPLLVCEWGGWSDLETFLEHYRGSYSPEVQREARDSVGWL</sequence>
<dbReference type="InterPro" id="IPR002104">
    <property type="entry name" value="Integrase_catalytic"/>
</dbReference>
<keyword evidence="4" id="KW-1185">Reference proteome</keyword>
<dbReference type="SUPFAM" id="SSF56349">
    <property type="entry name" value="DNA breaking-rejoining enzymes"/>
    <property type="match status" value="1"/>
</dbReference>
<feature type="non-terminal residue" evidence="3">
    <location>
        <position position="1"/>
    </location>
</feature>
<evidence type="ECO:0000259" key="2">
    <source>
        <dbReference type="PROSITE" id="PS51898"/>
    </source>
</evidence>
<proteinExistence type="predicted"/>
<dbReference type="Pfam" id="PF00589">
    <property type="entry name" value="Phage_integrase"/>
    <property type="match status" value="1"/>
</dbReference>
<dbReference type="eggNOG" id="arCOG02282">
    <property type="taxonomic scope" value="Archaea"/>
</dbReference>
<dbReference type="AlphaFoldDB" id="V4IUK9"/>
<evidence type="ECO:0000313" key="3">
    <source>
        <dbReference type="EMBL" id="ESP86872.1"/>
    </source>
</evidence>
<dbReference type="GO" id="GO:0003677">
    <property type="term" value="F:DNA binding"/>
    <property type="evidence" value="ECO:0007669"/>
    <property type="project" value="InterPro"/>
</dbReference>
<dbReference type="Gene3D" id="1.10.443.10">
    <property type="entry name" value="Intergrase catalytic core"/>
    <property type="match status" value="1"/>
</dbReference>
<dbReference type="InterPro" id="IPR011010">
    <property type="entry name" value="DNA_brk_join_enz"/>
</dbReference>
<accession>V4IUK9</accession>
<organism evidence="3 4">
    <name type="scientific">Candidatus Halobonum tyrrellensis G22</name>
    <dbReference type="NCBI Taxonomy" id="1324957"/>
    <lineage>
        <taxon>Archaea</taxon>
        <taxon>Methanobacteriati</taxon>
        <taxon>Methanobacteriota</taxon>
        <taxon>Stenosarchaea group</taxon>
        <taxon>Halobacteria</taxon>
        <taxon>Halobacteriales</taxon>
        <taxon>Haloferacaceae</taxon>
        <taxon>Candidatus Halobonum</taxon>
    </lineage>
</organism>
<evidence type="ECO:0000256" key="1">
    <source>
        <dbReference type="ARBA" id="ARBA00023172"/>
    </source>
</evidence>
<dbReference type="InterPro" id="IPR013762">
    <property type="entry name" value="Integrase-like_cat_sf"/>
</dbReference>
<dbReference type="PROSITE" id="PS51898">
    <property type="entry name" value="TYR_RECOMBINASE"/>
    <property type="match status" value="1"/>
</dbReference>
<dbReference type="Proteomes" id="UP000017840">
    <property type="component" value="Unassembled WGS sequence"/>
</dbReference>
<protein>
    <submittedName>
        <fullName evidence="3">Integrase family protein</fullName>
    </submittedName>
</protein>
<evidence type="ECO:0000313" key="4">
    <source>
        <dbReference type="Proteomes" id="UP000017840"/>
    </source>
</evidence>